<dbReference type="EMBL" id="RBNJ01025872">
    <property type="protein sequence ID" value="RUS15233.1"/>
    <property type="molecule type" value="Genomic_DNA"/>
</dbReference>
<organism evidence="2 3">
    <name type="scientific">Jimgerdemannia flammicorona</name>
    <dbReference type="NCBI Taxonomy" id="994334"/>
    <lineage>
        <taxon>Eukaryota</taxon>
        <taxon>Fungi</taxon>
        <taxon>Fungi incertae sedis</taxon>
        <taxon>Mucoromycota</taxon>
        <taxon>Mucoromycotina</taxon>
        <taxon>Endogonomycetes</taxon>
        <taxon>Endogonales</taxon>
        <taxon>Endogonaceae</taxon>
        <taxon>Jimgerdemannia</taxon>
    </lineage>
</organism>
<dbReference type="CDD" id="cd18673">
    <property type="entry name" value="PIN_XRN1-2-like"/>
    <property type="match status" value="1"/>
</dbReference>
<evidence type="ECO:0000259" key="1">
    <source>
        <dbReference type="Pfam" id="PF03159"/>
    </source>
</evidence>
<keyword evidence="3" id="KW-1185">Reference proteome</keyword>
<keyword evidence="2" id="KW-0378">Hydrolase</keyword>
<dbReference type="GO" id="GO:0004534">
    <property type="term" value="F:5'-3' RNA exonuclease activity"/>
    <property type="evidence" value="ECO:0007669"/>
    <property type="project" value="UniProtKB-ARBA"/>
</dbReference>
<dbReference type="InterPro" id="IPR004859">
    <property type="entry name" value="Xrn1_N"/>
</dbReference>
<name>A0A433PCG9_9FUNG</name>
<feature type="domain" description="Xrn1 N-terminal" evidence="1">
    <location>
        <begin position="132"/>
        <end position="221"/>
    </location>
</feature>
<dbReference type="Gene3D" id="3.40.50.12390">
    <property type="match status" value="1"/>
</dbReference>
<feature type="domain" description="Xrn1 N-terminal" evidence="1">
    <location>
        <begin position="1"/>
        <end position="102"/>
    </location>
</feature>
<accession>A0A433PCG9</accession>
<gene>
    <name evidence="2" type="ORF">BC938DRAFT_477043</name>
</gene>
<dbReference type="AlphaFoldDB" id="A0A433PCG9"/>
<dbReference type="PANTHER" id="PTHR12341">
    <property type="entry name" value="5'-&gt;3' EXORIBONUCLEASE"/>
    <property type="match status" value="1"/>
</dbReference>
<dbReference type="GO" id="GO:0003723">
    <property type="term" value="F:RNA binding"/>
    <property type="evidence" value="ECO:0007669"/>
    <property type="project" value="TreeGrafter"/>
</dbReference>
<comment type="caution">
    <text evidence="2">The sequence shown here is derived from an EMBL/GenBank/DDBJ whole genome shotgun (WGS) entry which is preliminary data.</text>
</comment>
<evidence type="ECO:0000313" key="2">
    <source>
        <dbReference type="EMBL" id="RUS15233.1"/>
    </source>
</evidence>
<dbReference type="Proteomes" id="UP000274822">
    <property type="component" value="Unassembled WGS sequence"/>
</dbReference>
<dbReference type="GO" id="GO:0005634">
    <property type="term" value="C:nucleus"/>
    <property type="evidence" value="ECO:0007669"/>
    <property type="project" value="TreeGrafter"/>
</dbReference>
<evidence type="ECO:0000313" key="3">
    <source>
        <dbReference type="Proteomes" id="UP000274822"/>
    </source>
</evidence>
<proteinExistence type="predicted"/>
<dbReference type="Pfam" id="PF03159">
    <property type="entry name" value="XRN_N"/>
    <property type="match status" value="2"/>
</dbReference>
<sequence length="223" mass="25247">MGVPALFRWLTNKYPKLTTVVVEDQPTEVNGVEIPVDTSKPNPNGEEFDNLYLDMNGIIHPCCHPENKPAPASEEEMMIEIFEYMDRIVAMVRPRKILYMAIGKPKNVYENFPSLFILTIGLPPFSISPTHADGVAPRAKMNQQRSRRFRSSQLSRIEAEEKEKVLRELEAAGQLVERPEKKAAFDSNCITPGTPFMGHLAECLRYHIAHKLNTDPGWKNVSA</sequence>
<dbReference type="GO" id="GO:0000956">
    <property type="term" value="P:nuclear-transcribed mRNA catabolic process"/>
    <property type="evidence" value="ECO:0007669"/>
    <property type="project" value="TreeGrafter"/>
</dbReference>
<protein>
    <submittedName>
        <fullName evidence="2">Putative 5-3 exonuclease</fullName>
    </submittedName>
</protein>
<dbReference type="InterPro" id="IPR027073">
    <property type="entry name" value="5_3_exoribonuclease"/>
</dbReference>
<dbReference type="PANTHER" id="PTHR12341:SF41">
    <property type="entry name" value="5'-3' EXORIBONUCLEASE 2"/>
    <property type="match status" value="1"/>
</dbReference>
<keyword evidence="2" id="KW-0540">Nuclease</keyword>
<keyword evidence="2" id="KW-0269">Exonuclease</keyword>
<reference evidence="2 3" key="1">
    <citation type="journal article" date="2018" name="New Phytol.">
        <title>Phylogenomics of Endogonaceae and evolution of mycorrhizas within Mucoromycota.</title>
        <authorList>
            <person name="Chang Y."/>
            <person name="Desiro A."/>
            <person name="Na H."/>
            <person name="Sandor L."/>
            <person name="Lipzen A."/>
            <person name="Clum A."/>
            <person name="Barry K."/>
            <person name="Grigoriev I.V."/>
            <person name="Martin F.M."/>
            <person name="Stajich J.E."/>
            <person name="Smith M.E."/>
            <person name="Bonito G."/>
            <person name="Spatafora J.W."/>
        </authorList>
    </citation>
    <scope>NUCLEOTIDE SEQUENCE [LARGE SCALE GENOMIC DNA]</scope>
    <source>
        <strain evidence="2 3">AD002</strain>
    </source>
</reference>